<evidence type="ECO:0000313" key="8">
    <source>
        <dbReference type="EMBL" id="PNF17365.1"/>
    </source>
</evidence>
<dbReference type="GO" id="GO:0030697">
    <property type="term" value="F:tRNA (uracil(54)-C5)-methyltransferase activity, S-adenosyl methionine-dependent"/>
    <property type="evidence" value="ECO:0007669"/>
    <property type="project" value="UniProtKB-EC"/>
</dbReference>
<feature type="compositionally biased region" description="Basic and acidic residues" evidence="7">
    <location>
        <begin position="153"/>
        <end position="175"/>
    </location>
</feature>
<dbReference type="Gene3D" id="3.40.50.150">
    <property type="entry name" value="Vaccinia Virus protein VP39"/>
    <property type="match status" value="1"/>
</dbReference>
<dbReference type="InterPro" id="IPR010280">
    <property type="entry name" value="U5_MeTrfase_fam"/>
</dbReference>
<dbReference type="Gene3D" id="3.30.70.330">
    <property type="match status" value="1"/>
</dbReference>
<comment type="caution">
    <text evidence="6">Lacks conserved residue(s) required for the propagation of feature annotation.</text>
</comment>
<dbReference type="GO" id="GO:0003723">
    <property type="term" value="F:RNA binding"/>
    <property type="evidence" value="ECO:0007669"/>
    <property type="project" value="TreeGrafter"/>
</dbReference>
<feature type="region of interest" description="Disordered" evidence="7">
    <location>
        <begin position="140"/>
        <end position="175"/>
    </location>
</feature>
<reference evidence="8 9" key="1">
    <citation type="submission" date="2017-12" db="EMBL/GenBank/DDBJ databases">
        <title>Hemimetabolous genomes reveal molecular basis of termite eusociality.</title>
        <authorList>
            <person name="Harrison M.C."/>
            <person name="Jongepier E."/>
            <person name="Robertson H.M."/>
            <person name="Arning N."/>
            <person name="Bitard-Feildel T."/>
            <person name="Chao H."/>
            <person name="Childers C.P."/>
            <person name="Dinh H."/>
            <person name="Doddapaneni H."/>
            <person name="Dugan S."/>
            <person name="Gowin J."/>
            <person name="Greiner C."/>
            <person name="Han Y."/>
            <person name="Hu H."/>
            <person name="Hughes D.S.T."/>
            <person name="Huylmans A.-K."/>
            <person name="Kemena C."/>
            <person name="Kremer L.P.M."/>
            <person name="Lee S.L."/>
            <person name="Lopez-Ezquerra A."/>
            <person name="Mallet L."/>
            <person name="Monroy-Kuhn J.M."/>
            <person name="Moser A."/>
            <person name="Murali S.C."/>
            <person name="Muzny D.M."/>
            <person name="Otani S."/>
            <person name="Piulachs M.-D."/>
            <person name="Poelchau M."/>
            <person name="Qu J."/>
            <person name="Schaub F."/>
            <person name="Wada-Katsumata A."/>
            <person name="Worley K.C."/>
            <person name="Xie Q."/>
            <person name="Ylla G."/>
            <person name="Poulsen M."/>
            <person name="Gibbs R.A."/>
            <person name="Schal C."/>
            <person name="Richards S."/>
            <person name="Belles X."/>
            <person name="Korb J."/>
            <person name="Bornberg-Bauer E."/>
        </authorList>
    </citation>
    <scope>NUCLEOTIDE SEQUENCE [LARGE SCALE GENOMIC DNA]</scope>
    <source>
        <tissue evidence="8">Whole body</tissue>
    </source>
</reference>
<keyword evidence="2 6" id="KW-0808">Transferase</keyword>
<gene>
    <name evidence="8" type="ORF">B7P43_G02983</name>
</gene>
<feature type="compositionally biased region" description="Basic and acidic residues" evidence="7">
    <location>
        <begin position="23"/>
        <end position="49"/>
    </location>
</feature>
<dbReference type="InParanoid" id="A0A2J7PM02"/>
<evidence type="ECO:0000256" key="1">
    <source>
        <dbReference type="ARBA" id="ARBA00022603"/>
    </source>
</evidence>
<evidence type="ECO:0000256" key="7">
    <source>
        <dbReference type="SAM" id="MobiDB-lite"/>
    </source>
</evidence>
<dbReference type="GO" id="GO:0006396">
    <property type="term" value="P:RNA processing"/>
    <property type="evidence" value="ECO:0007669"/>
    <property type="project" value="InterPro"/>
</dbReference>
<feature type="compositionally biased region" description="Polar residues" evidence="7">
    <location>
        <begin position="611"/>
        <end position="620"/>
    </location>
</feature>
<comment type="catalytic activity">
    <reaction evidence="5">
        <text>uridine(54) in tRNA + S-adenosyl-L-methionine = 5-methyluridine(54) in tRNA + S-adenosyl-L-homocysteine + H(+)</text>
        <dbReference type="Rhea" id="RHEA:42712"/>
        <dbReference type="Rhea" id="RHEA-COMP:10167"/>
        <dbReference type="Rhea" id="RHEA-COMP:10193"/>
        <dbReference type="ChEBI" id="CHEBI:15378"/>
        <dbReference type="ChEBI" id="CHEBI:57856"/>
        <dbReference type="ChEBI" id="CHEBI:59789"/>
        <dbReference type="ChEBI" id="CHEBI:65315"/>
        <dbReference type="ChEBI" id="CHEBI:74447"/>
        <dbReference type="EC" id="2.1.1.35"/>
    </reaction>
    <physiologicalReaction direction="left-to-right" evidence="5">
        <dbReference type="Rhea" id="RHEA:42713"/>
    </physiologicalReaction>
</comment>
<evidence type="ECO:0000256" key="5">
    <source>
        <dbReference type="ARBA" id="ARBA00047278"/>
    </source>
</evidence>
<dbReference type="STRING" id="105785.A0A2J7PM02"/>
<dbReference type="Gene3D" id="2.40.50.1070">
    <property type="match status" value="1"/>
</dbReference>
<dbReference type="SUPFAM" id="SSF54928">
    <property type="entry name" value="RNA-binding domain, RBD"/>
    <property type="match status" value="1"/>
</dbReference>
<evidence type="ECO:0000256" key="6">
    <source>
        <dbReference type="PROSITE-ProRule" id="PRU01024"/>
    </source>
</evidence>
<dbReference type="GO" id="GO:0032259">
    <property type="term" value="P:methylation"/>
    <property type="evidence" value="ECO:0007669"/>
    <property type="project" value="UniProtKB-KW"/>
</dbReference>
<dbReference type="InterPro" id="IPR035979">
    <property type="entry name" value="RBD_domain_sf"/>
</dbReference>
<dbReference type="EC" id="2.1.1.35" evidence="4"/>
<feature type="compositionally biased region" description="Polar residues" evidence="7">
    <location>
        <begin position="1"/>
        <end position="10"/>
    </location>
</feature>
<dbReference type="PROSITE" id="PS51687">
    <property type="entry name" value="SAM_MT_RNA_M5U"/>
    <property type="match status" value="1"/>
</dbReference>
<feature type="binding site" evidence="6">
    <location>
        <position position="470"/>
    </location>
    <ligand>
        <name>S-adenosyl-L-methionine</name>
        <dbReference type="ChEBI" id="CHEBI:59789"/>
    </ligand>
</feature>
<dbReference type="AlphaFoldDB" id="A0A2J7PM02"/>
<dbReference type="PANTHER" id="PTHR45904:SF2">
    <property type="entry name" value="TRNA (URACIL-5-)-METHYLTRANSFERASE HOMOLOG A"/>
    <property type="match status" value="1"/>
</dbReference>
<dbReference type="FunCoup" id="A0A2J7PM02">
    <property type="interactions" value="1732"/>
</dbReference>
<protein>
    <recommendedName>
        <fullName evidence="4">tRNA (uracil(54)-C(5))-methyltransferase</fullName>
        <ecNumber evidence="4">2.1.1.35</ecNumber>
    </recommendedName>
</protein>
<feature type="region of interest" description="Disordered" evidence="7">
    <location>
        <begin position="1"/>
        <end position="51"/>
    </location>
</feature>
<dbReference type="PANTHER" id="PTHR45904">
    <property type="entry name" value="TRNA (URACIL-5-)-METHYLTRANSFERASE"/>
    <property type="match status" value="1"/>
</dbReference>
<accession>A0A2J7PM02</accession>
<comment type="similarity">
    <text evidence="6">Belongs to the class I-like SAM-binding methyltransferase superfamily. RNA M5U methyltransferase family.</text>
</comment>
<evidence type="ECO:0000256" key="4">
    <source>
        <dbReference type="ARBA" id="ARBA00033763"/>
    </source>
</evidence>
<dbReference type="Proteomes" id="UP000235965">
    <property type="component" value="Unassembled WGS sequence"/>
</dbReference>
<comment type="caution">
    <text evidence="8">The sequence shown here is derived from an EMBL/GenBank/DDBJ whole genome shotgun (WGS) entry which is preliminary data.</text>
</comment>
<organism evidence="8 9">
    <name type="scientific">Cryptotermes secundus</name>
    <dbReference type="NCBI Taxonomy" id="105785"/>
    <lineage>
        <taxon>Eukaryota</taxon>
        <taxon>Metazoa</taxon>
        <taxon>Ecdysozoa</taxon>
        <taxon>Arthropoda</taxon>
        <taxon>Hexapoda</taxon>
        <taxon>Insecta</taxon>
        <taxon>Pterygota</taxon>
        <taxon>Neoptera</taxon>
        <taxon>Polyneoptera</taxon>
        <taxon>Dictyoptera</taxon>
        <taxon>Blattodea</taxon>
        <taxon>Blattoidea</taxon>
        <taxon>Termitoidae</taxon>
        <taxon>Kalotermitidae</taxon>
        <taxon>Cryptotermitinae</taxon>
        <taxon>Cryptotermes</taxon>
    </lineage>
</organism>
<dbReference type="Pfam" id="PF05958">
    <property type="entry name" value="tRNA_U5-meth_tr"/>
    <property type="match status" value="1"/>
</dbReference>
<evidence type="ECO:0000256" key="2">
    <source>
        <dbReference type="ARBA" id="ARBA00022679"/>
    </source>
</evidence>
<dbReference type="InterPro" id="IPR029063">
    <property type="entry name" value="SAM-dependent_MTases_sf"/>
</dbReference>
<dbReference type="EMBL" id="NEVH01024421">
    <property type="protein sequence ID" value="PNF17365.1"/>
    <property type="molecule type" value="Genomic_DNA"/>
</dbReference>
<evidence type="ECO:0000256" key="3">
    <source>
        <dbReference type="ARBA" id="ARBA00022691"/>
    </source>
</evidence>
<feature type="binding site" evidence="6">
    <location>
        <position position="420"/>
    </location>
    <ligand>
        <name>S-adenosyl-L-methionine</name>
        <dbReference type="ChEBI" id="CHEBI:59789"/>
    </ligand>
</feature>
<keyword evidence="9" id="KW-1185">Reference proteome</keyword>
<dbReference type="InterPro" id="IPR045850">
    <property type="entry name" value="TRM2_met"/>
</dbReference>
<feature type="region of interest" description="Disordered" evidence="7">
    <location>
        <begin position="611"/>
        <end position="636"/>
    </location>
</feature>
<keyword evidence="1 6" id="KW-0489">Methyltransferase</keyword>
<dbReference type="OrthoDB" id="10250660at2759"/>
<dbReference type="SUPFAM" id="SSF53335">
    <property type="entry name" value="S-adenosyl-L-methionine-dependent methyltransferases"/>
    <property type="match status" value="1"/>
</dbReference>
<evidence type="ECO:0000313" key="9">
    <source>
        <dbReference type="Proteomes" id="UP000235965"/>
    </source>
</evidence>
<dbReference type="InterPro" id="IPR012677">
    <property type="entry name" value="Nucleotide-bd_a/b_plait_sf"/>
</dbReference>
<feature type="compositionally biased region" description="Acidic residues" evidence="7">
    <location>
        <begin position="11"/>
        <end position="22"/>
    </location>
</feature>
<name>A0A2J7PM02_9NEOP</name>
<keyword evidence="3 6" id="KW-0949">S-adenosyl-L-methionine</keyword>
<feature type="active site" description="Nucleophile" evidence="6">
    <location>
        <position position="547"/>
    </location>
</feature>
<proteinExistence type="inferred from homology"/>
<sequence>MEESVSASVTDNEEPDLALEGDETSKPDLHNVNDKDNQPVEHTDEEVPRNDPYAYLDRADFTSEKFKIEIRGLPKFYGIGELKKLLNDKLKLGSNKVKPPAKGSYWVYVCFRSEEDRQNALRALDGFVWKNKTLSAEIAKPAPDPLVKKRRQESHEKRDVEDAKKQKIDDKSQEERLKASTIPFWDVPYDKQIEQKQANIRQILVKMGHDMVKGNPALKPWVDKQRSKYNGLPCELWDVRASPVCDGYRNKCEFTVGINEETGERTVGFRLGSYVQGFTGVGPVDCLRHIPDRMKEAAKTFEKFVQASDLGVFNPETHEGYWRQLMVRLSTGSGQLMLVVGMHPQTLSQEELRKVKDDLKDFFENGEGKTCNVASLYFQHIMRRQAGKELPPLEHLMGKTHIYETLLGLKFRVSPEAFFQINTSAAEVLYNSVAELSCPTENTTVIDICCGTGSIGLCLAKKCGQVLGVELLAQAVDDAKSNAKDNDITNCDFFVGRAEDILSSVMNRAVKGDILAVVDPPRAGLHHRALIHLRRAEKLSKLVFLSCDPKAAAKNFVDLSRPTSKTYHGAPLVPVRAVPVDMFPHTSHCELIVYLERVDLNQLGKTQPEQRSFYHNSSEGSTKHHTSSEEEIQLQC</sequence>
<dbReference type="CDD" id="cd02440">
    <property type="entry name" value="AdoMet_MTases"/>
    <property type="match status" value="1"/>
</dbReference>
<feature type="binding site" evidence="6">
    <location>
        <position position="519"/>
    </location>
    <ligand>
        <name>S-adenosyl-L-methionine</name>
        <dbReference type="ChEBI" id="CHEBI:59789"/>
    </ligand>
</feature>